<organism evidence="1 2">
    <name type="scientific">Thalassospira xiamenensis</name>
    <dbReference type="NCBI Taxonomy" id="220697"/>
    <lineage>
        <taxon>Bacteria</taxon>
        <taxon>Pseudomonadati</taxon>
        <taxon>Pseudomonadota</taxon>
        <taxon>Alphaproteobacteria</taxon>
        <taxon>Rhodospirillales</taxon>
        <taxon>Thalassospiraceae</taxon>
        <taxon>Thalassospira</taxon>
    </lineage>
</organism>
<evidence type="ECO:0000313" key="1">
    <source>
        <dbReference type="EMBL" id="SOC23204.1"/>
    </source>
</evidence>
<gene>
    <name evidence="1" type="ORF">SAMN05428964_10413</name>
</gene>
<accession>A0A285TKS0</accession>
<proteinExistence type="predicted"/>
<dbReference type="AlphaFoldDB" id="A0A285TKS0"/>
<sequence length="54" mass="5863">MVGIGKSNKMNMTLKPIRSGDDYDAALKLLETLWDAEPGSPEAEKHMGSSVQTL</sequence>
<dbReference type="EMBL" id="OBMM01000004">
    <property type="protein sequence ID" value="SOC23204.1"/>
    <property type="molecule type" value="Genomic_DNA"/>
</dbReference>
<name>A0A285TKS0_9PROT</name>
<evidence type="ECO:0000313" key="2">
    <source>
        <dbReference type="Proteomes" id="UP000219068"/>
    </source>
</evidence>
<protein>
    <submittedName>
        <fullName evidence="1">Uncharacterized protein</fullName>
    </submittedName>
</protein>
<reference evidence="1 2" key="1">
    <citation type="submission" date="2017-08" db="EMBL/GenBank/DDBJ databases">
        <authorList>
            <person name="de Groot N.N."/>
        </authorList>
    </citation>
    <scope>NUCLEOTIDE SEQUENCE [LARGE SCALE GENOMIC DNA]</scope>
    <source>
        <strain evidence="1 2">USBA 78</strain>
    </source>
</reference>
<dbReference type="Proteomes" id="UP000219068">
    <property type="component" value="Unassembled WGS sequence"/>
</dbReference>